<accession>A0A6N7QXR7</accession>
<keyword evidence="5" id="KW-0663">Pyridoxal phosphate</keyword>
<dbReference type="AlphaFoldDB" id="A0A6N7QXR7"/>
<dbReference type="GO" id="GO:0008483">
    <property type="term" value="F:transaminase activity"/>
    <property type="evidence" value="ECO:0007669"/>
    <property type="project" value="UniProtKB-KW"/>
</dbReference>
<dbReference type="PANTHER" id="PTHR46383">
    <property type="entry name" value="ASPARTATE AMINOTRANSFERASE"/>
    <property type="match status" value="1"/>
</dbReference>
<dbReference type="Gene3D" id="3.40.640.10">
    <property type="entry name" value="Type I PLP-dependent aspartate aminotransferase-like (Major domain)"/>
    <property type="match status" value="1"/>
</dbReference>
<evidence type="ECO:0000256" key="3">
    <source>
        <dbReference type="ARBA" id="ARBA00022576"/>
    </source>
</evidence>
<name>A0A6N7QXR7_9GAMM</name>
<evidence type="ECO:0000256" key="4">
    <source>
        <dbReference type="ARBA" id="ARBA00022679"/>
    </source>
</evidence>
<feature type="domain" description="Aminotransferase class I/classII large" evidence="7">
    <location>
        <begin position="31"/>
        <end position="379"/>
    </location>
</feature>
<dbReference type="NCBIfam" id="NF006514">
    <property type="entry name" value="PRK08960.1"/>
    <property type="match status" value="1"/>
</dbReference>
<evidence type="ECO:0000256" key="2">
    <source>
        <dbReference type="ARBA" id="ARBA00007441"/>
    </source>
</evidence>
<evidence type="ECO:0000259" key="7">
    <source>
        <dbReference type="Pfam" id="PF00155"/>
    </source>
</evidence>
<comment type="cofactor">
    <cofactor evidence="1 6">
        <name>pyridoxal 5'-phosphate</name>
        <dbReference type="ChEBI" id="CHEBI:597326"/>
    </cofactor>
</comment>
<evidence type="ECO:0000256" key="6">
    <source>
        <dbReference type="RuleBase" id="RU000481"/>
    </source>
</evidence>
<dbReference type="PROSITE" id="PS00105">
    <property type="entry name" value="AA_TRANSFER_CLASS_1"/>
    <property type="match status" value="1"/>
</dbReference>
<keyword evidence="9" id="KW-1185">Reference proteome</keyword>
<dbReference type="InterPro" id="IPR015421">
    <property type="entry name" value="PyrdxlP-dep_Trfase_major"/>
</dbReference>
<proteinExistence type="inferred from homology"/>
<evidence type="ECO:0000313" key="9">
    <source>
        <dbReference type="Proteomes" id="UP000433788"/>
    </source>
</evidence>
<dbReference type="SUPFAM" id="SSF53383">
    <property type="entry name" value="PLP-dependent transferases"/>
    <property type="match status" value="1"/>
</dbReference>
<dbReference type="InterPro" id="IPR015424">
    <property type="entry name" value="PyrdxlP-dep_Trfase"/>
</dbReference>
<dbReference type="EC" id="2.6.1.-" evidence="6"/>
<dbReference type="RefSeq" id="WP_153718512.1">
    <property type="nucleotide sequence ID" value="NZ_WJPP01000001.1"/>
</dbReference>
<reference evidence="8 9" key="1">
    <citation type="submission" date="2019-11" db="EMBL/GenBank/DDBJ databases">
        <authorList>
            <person name="Zhang X.Y."/>
        </authorList>
    </citation>
    <scope>NUCLEOTIDE SEQUENCE [LARGE SCALE GENOMIC DNA]</scope>
    <source>
        <strain evidence="8 9">C176</strain>
    </source>
</reference>
<dbReference type="InterPro" id="IPR050596">
    <property type="entry name" value="AspAT/PAT-like"/>
</dbReference>
<comment type="similarity">
    <text evidence="2 6">Belongs to the class-I pyridoxal-phosphate-dependent aminotransferase family.</text>
</comment>
<dbReference type="GO" id="GO:0030170">
    <property type="term" value="F:pyridoxal phosphate binding"/>
    <property type="evidence" value="ECO:0007669"/>
    <property type="project" value="InterPro"/>
</dbReference>
<protein>
    <recommendedName>
        <fullName evidence="6">Aminotransferase</fullName>
        <ecNumber evidence="6">2.6.1.-</ecNumber>
    </recommendedName>
</protein>
<comment type="caution">
    <text evidence="8">The sequence shown here is derived from an EMBL/GenBank/DDBJ whole genome shotgun (WGS) entry which is preliminary data.</text>
</comment>
<dbReference type="Proteomes" id="UP000433788">
    <property type="component" value="Unassembled WGS sequence"/>
</dbReference>
<dbReference type="PANTHER" id="PTHR46383:SF2">
    <property type="entry name" value="AMINOTRANSFERASE"/>
    <property type="match status" value="1"/>
</dbReference>
<keyword evidence="4 6" id="KW-0808">Transferase</keyword>
<dbReference type="InterPro" id="IPR004838">
    <property type="entry name" value="NHTrfase_class1_PyrdxlP-BS"/>
</dbReference>
<dbReference type="EMBL" id="WJPP01000001">
    <property type="protein sequence ID" value="MRH77464.1"/>
    <property type="molecule type" value="Genomic_DNA"/>
</dbReference>
<gene>
    <name evidence="8" type="ORF">GH984_01900</name>
</gene>
<evidence type="ECO:0000256" key="5">
    <source>
        <dbReference type="ARBA" id="ARBA00022898"/>
    </source>
</evidence>
<dbReference type="GO" id="GO:0006520">
    <property type="term" value="P:amino acid metabolic process"/>
    <property type="evidence" value="ECO:0007669"/>
    <property type="project" value="InterPro"/>
</dbReference>
<evidence type="ECO:0000256" key="1">
    <source>
        <dbReference type="ARBA" id="ARBA00001933"/>
    </source>
</evidence>
<dbReference type="InterPro" id="IPR004839">
    <property type="entry name" value="Aminotransferase_I/II_large"/>
</dbReference>
<dbReference type="Pfam" id="PF00155">
    <property type="entry name" value="Aminotran_1_2"/>
    <property type="match status" value="1"/>
</dbReference>
<dbReference type="CDD" id="cd00609">
    <property type="entry name" value="AAT_like"/>
    <property type="match status" value="1"/>
</dbReference>
<sequence>MKLSDRMDRIQPFHVMRLLARARELEAGGMDVVHMEIGEPDFPTAAPVVAAGCQALKAGHTGYLPAAGLPALREAIAQHYAARYGARVDPQRILITPGASGALVVALAMLANPGQNVLLPDPGYPCNRNFVELVDAIPRAVPVDAGSRYQLTAALAAAHCDAQTAAMVVGSPGNPTGTMASESELSALAQFAVSRQLGLIVDEIYHGLHYDKAPAQGVIAAPDAIVVNSFSKYFGMTGWRLGWMVVPESGVQAAEKLMQNLFINASTPAQYAALACFTPESEAIFEARRAEFKARRDFLLPALRELGFRIPVQPEGAFYLYANVEDLTENSADFAARLLENQGVAVTPGLDFEISAPQKHVRFAYTTDFDRLAVAVDRIGTHLRADA</sequence>
<organism evidence="8 9">
    <name type="scientific">Spiribacter salilacus</name>
    <dbReference type="NCBI Taxonomy" id="2664894"/>
    <lineage>
        <taxon>Bacteria</taxon>
        <taxon>Pseudomonadati</taxon>
        <taxon>Pseudomonadota</taxon>
        <taxon>Gammaproteobacteria</taxon>
        <taxon>Chromatiales</taxon>
        <taxon>Ectothiorhodospiraceae</taxon>
        <taxon>Spiribacter</taxon>
    </lineage>
</organism>
<keyword evidence="3 6" id="KW-0032">Aminotransferase</keyword>
<evidence type="ECO:0000313" key="8">
    <source>
        <dbReference type="EMBL" id="MRH77464.1"/>
    </source>
</evidence>